<gene>
    <name evidence="2" type="ORF">HMPREF1544_04617</name>
</gene>
<evidence type="ECO:0000256" key="1">
    <source>
        <dbReference type="SAM" id="MobiDB-lite"/>
    </source>
</evidence>
<evidence type="ECO:0000313" key="3">
    <source>
        <dbReference type="Proteomes" id="UP000014254"/>
    </source>
</evidence>
<dbReference type="OMA" id="TPIDNEL"/>
<organism evidence="2 3">
    <name type="scientific">Mucor circinelloides f. circinelloides (strain 1006PhL)</name>
    <name type="common">Mucormycosis agent</name>
    <name type="synonym">Calyptromyces circinelloides</name>
    <dbReference type="NCBI Taxonomy" id="1220926"/>
    <lineage>
        <taxon>Eukaryota</taxon>
        <taxon>Fungi</taxon>
        <taxon>Fungi incertae sedis</taxon>
        <taxon>Mucoromycota</taxon>
        <taxon>Mucoromycotina</taxon>
        <taxon>Mucoromycetes</taxon>
        <taxon>Mucorales</taxon>
        <taxon>Mucorineae</taxon>
        <taxon>Mucoraceae</taxon>
        <taxon>Mucor</taxon>
    </lineage>
</organism>
<dbReference type="EMBL" id="KE123948">
    <property type="protein sequence ID" value="EPB88624.1"/>
    <property type="molecule type" value="Genomic_DNA"/>
</dbReference>
<reference evidence="3" key="1">
    <citation type="submission" date="2013-05" db="EMBL/GenBank/DDBJ databases">
        <title>The Genome sequence of Mucor circinelloides f. circinelloides 1006PhL.</title>
        <authorList>
            <consortium name="The Broad Institute Genomics Platform"/>
            <person name="Cuomo C."/>
            <person name="Earl A."/>
            <person name="Findley K."/>
            <person name="Lee S.C."/>
            <person name="Walker B."/>
            <person name="Young S."/>
            <person name="Zeng Q."/>
            <person name="Gargeya S."/>
            <person name="Fitzgerald M."/>
            <person name="Haas B."/>
            <person name="Abouelleil A."/>
            <person name="Allen A.W."/>
            <person name="Alvarado L."/>
            <person name="Arachchi H.M."/>
            <person name="Berlin A.M."/>
            <person name="Chapman S.B."/>
            <person name="Gainer-Dewar J."/>
            <person name="Goldberg J."/>
            <person name="Griggs A."/>
            <person name="Gujja S."/>
            <person name="Hansen M."/>
            <person name="Howarth C."/>
            <person name="Imamovic A."/>
            <person name="Ireland A."/>
            <person name="Larimer J."/>
            <person name="McCowan C."/>
            <person name="Murphy C."/>
            <person name="Pearson M."/>
            <person name="Poon T.W."/>
            <person name="Priest M."/>
            <person name="Roberts A."/>
            <person name="Saif S."/>
            <person name="Shea T."/>
            <person name="Sisk P."/>
            <person name="Sykes S."/>
            <person name="Wortman J."/>
            <person name="Nusbaum C."/>
            <person name="Birren B."/>
        </authorList>
    </citation>
    <scope>NUCLEOTIDE SEQUENCE [LARGE SCALE GENOMIC DNA]</scope>
    <source>
        <strain evidence="3">1006PhL</strain>
    </source>
</reference>
<name>S2JFG2_MUCC1</name>
<dbReference type="VEuPathDB" id="FungiDB:HMPREF1544_04617"/>
<dbReference type="Proteomes" id="UP000014254">
    <property type="component" value="Unassembled WGS sequence"/>
</dbReference>
<keyword evidence="3" id="KW-1185">Reference proteome</keyword>
<dbReference type="AlphaFoldDB" id="S2JFG2"/>
<dbReference type="OrthoDB" id="2285653at2759"/>
<feature type="region of interest" description="Disordered" evidence="1">
    <location>
        <begin position="106"/>
        <end position="125"/>
    </location>
</feature>
<feature type="region of interest" description="Disordered" evidence="1">
    <location>
        <begin position="132"/>
        <end position="170"/>
    </location>
</feature>
<dbReference type="InParanoid" id="S2JFG2"/>
<protein>
    <submittedName>
        <fullName evidence="2">Uncharacterized protein</fullName>
    </submittedName>
</protein>
<evidence type="ECO:0000313" key="2">
    <source>
        <dbReference type="EMBL" id="EPB88624.1"/>
    </source>
</evidence>
<sequence>MSSQQNTPIDNELFHSYTQYKLCKVEKSSELTKSEKATIIAILKNFQFVDGNTLRSILNDAFQHSSVGNSYPFGNRADTAHDASSNTHNEIADSITDVIDLTIDGEGSSKSSSSEPVYSDLVYRKSSSEESSDDAFDYEREDSSNLNGSFNRKRKHSSLKTNKGKQPAEDLDMQGILSHEAFIQLGNMLRQIEQSRRTLCDRIKAVNDSFEIQTTFPISGTSSFDQPETFKINRHFHRQSRLNQSQEHLAAYKIGKLVQRDKELFPPDGVYKNMKRYYNSLIKKMKFYSHSHKQDFAQFPKYCERVVSLVDKTGLYSIFIPEILPPSRVKIASPENFEKLEKYLNERCSCFKSVAQFDTYGSLNIEEGKDRFVKDVGHSNS</sequence>
<proteinExistence type="predicted"/>
<accession>S2JFG2</accession>